<feature type="signal peptide" evidence="1">
    <location>
        <begin position="1"/>
        <end position="36"/>
    </location>
</feature>
<protein>
    <submittedName>
        <fullName evidence="2">Uncharacterized protein</fullName>
    </submittedName>
</protein>
<keyword evidence="3" id="KW-1185">Reference proteome</keyword>
<gene>
    <name evidence="2" type="ORF">H6P80_01870</name>
</gene>
<reference evidence="2 3" key="1">
    <citation type="submission" date="2020-08" db="EMBL/GenBank/DDBJ databases">
        <title>Draft genome sequence of Parasphingopyxis sp. GrpM-11.</title>
        <authorList>
            <person name="Oh J."/>
            <person name="Roh D.-H."/>
        </authorList>
    </citation>
    <scope>NUCLEOTIDE SEQUENCE [LARGE SCALE GENOMIC DNA]</scope>
    <source>
        <strain evidence="2 3">GrpM-11</strain>
    </source>
</reference>
<keyword evidence="1" id="KW-0732">Signal</keyword>
<organism evidence="2 3">
    <name type="scientific">Parasphingopyxis marina</name>
    <dbReference type="NCBI Taxonomy" id="2761622"/>
    <lineage>
        <taxon>Bacteria</taxon>
        <taxon>Pseudomonadati</taxon>
        <taxon>Pseudomonadota</taxon>
        <taxon>Alphaproteobacteria</taxon>
        <taxon>Sphingomonadales</taxon>
        <taxon>Sphingomonadaceae</taxon>
        <taxon>Parasphingopyxis</taxon>
    </lineage>
</organism>
<accession>A0A842HRD9</accession>
<dbReference type="RefSeq" id="WP_185799647.1">
    <property type="nucleotide sequence ID" value="NZ_JACJVJ010000001.1"/>
</dbReference>
<comment type="caution">
    <text evidence="2">The sequence shown here is derived from an EMBL/GenBank/DDBJ whole genome shotgun (WGS) entry which is preliminary data.</text>
</comment>
<dbReference type="Proteomes" id="UP000564378">
    <property type="component" value="Unassembled WGS sequence"/>
</dbReference>
<sequence length="108" mass="11314">MVRSIFPRARPANLPFRLAGAALFAGFAVLSSPASAQDGAGRGGVTAVARASATIANATELRSEELFALGDRYAEADGLSVRPIGISHRNCSENEAEARCRLVILDMP</sequence>
<evidence type="ECO:0000313" key="3">
    <source>
        <dbReference type="Proteomes" id="UP000564378"/>
    </source>
</evidence>
<proteinExistence type="predicted"/>
<evidence type="ECO:0000313" key="2">
    <source>
        <dbReference type="EMBL" id="MBC2776358.1"/>
    </source>
</evidence>
<feature type="chain" id="PRO_5032984126" evidence="1">
    <location>
        <begin position="37"/>
        <end position="108"/>
    </location>
</feature>
<name>A0A842HRD9_9SPHN</name>
<evidence type="ECO:0000256" key="1">
    <source>
        <dbReference type="SAM" id="SignalP"/>
    </source>
</evidence>
<dbReference type="EMBL" id="JACJVJ010000001">
    <property type="protein sequence ID" value="MBC2776358.1"/>
    <property type="molecule type" value="Genomic_DNA"/>
</dbReference>
<dbReference type="AlphaFoldDB" id="A0A842HRD9"/>